<dbReference type="Gene3D" id="3.40.50.300">
    <property type="entry name" value="P-loop containing nucleotide triphosphate hydrolases"/>
    <property type="match status" value="1"/>
</dbReference>
<organism evidence="1 2">
    <name type="scientific">Kribbella italica</name>
    <dbReference type="NCBI Taxonomy" id="1540520"/>
    <lineage>
        <taxon>Bacteria</taxon>
        <taxon>Bacillati</taxon>
        <taxon>Actinomycetota</taxon>
        <taxon>Actinomycetes</taxon>
        <taxon>Propionibacteriales</taxon>
        <taxon>Kribbellaceae</taxon>
        <taxon>Kribbella</taxon>
    </lineage>
</organism>
<dbReference type="EMBL" id="JACHMY010000001">
    <property type="protein sequence ID" value="MBB5834226.1"/>
    <property type="molecule type" value="Genomic_DNA"/>
</dbReference>
<evidence type="ECO:0000313" key="1">
    <source>
        <dbReference type="EMBL" id="MBB5834226.1"/>
    </source>
</evidence>
<dbReference type="Proteomes" id="UP000549971">
    <property type="component" value="Unassembled WGS sequence"/>
</dbReference>
<proteinExistence type="predicted"/>
<dbReference type="SUPFAM" id="SSF52540">
    <property type="entry name" value="P-loop containing nucleoside triphosphate hydrolases"/>
    <property type="match status" value="1"/>
</dbReference>
<name>A0A7W9MS08_9ACTN</name>
<accession>A0A7W9MS08</accession>
<sequence>MSGVDLVIIFGPSAVGKMAVGHALCELTGYKLFHNHAIIEPVLEIFPFGSPPFTRLVSEFRRLVIEEAAASDLPGLVFTFVWGLDNPGDADLVASYLEIGESHGGRSRLVELYAEQSERIARNSTPFRLERKASKRDLEFSQTNLLEMDAKHTLNTGGPRTKAEDLIEKYDHLRIDNTHLTAHQTAEQIAAAFSLPADAHH</sequence>
<dbReference type="AlphaFoldDB" id="A0A7W9MS08"/>
<dbReference type="RefSeq" id="WP_202892872.1">
    <property type="nucleotide sequence ID" value="NZ_JACHMY010000001.1"/>
</dbReference>
<evidence type="ECO:0008006" key="3">
    <source>
        <dbReference type="Google" id="ProtNLM"/>
    </source>
</evidence>
<evidence type="ECO:0000313" key="2">
    <source>
        <dbReference type="Proteomes" id="UP000549971"/>
    </source>
</evidence>
<dbReference type="InterPro" id="IPR027417">
    <property type="entry name" value="P-loop_NTPase"/>
</dbReference>
<reference evidence="1 2" key="1">
    <citation type="submission" date="2020-08" db="EMBL/GenBank/DDBJ databases">
        <title>Sequencing the genomes of 1000 actinobacteria strains.</title>
        <authorList>
            <person name="Klenk H.-P."/>
        </authorList>
    </citation>
    <scope>NUCLEOTIDE SEQUENCE [LARGE SCALE GENOMIC DNA]</scope>
    <source>
        <strain evidence="1 2">DSM 28967</strain>
    </source>
</reference>
<protein>
    <recommendedName>
        <fullName evidence="3">Shikimate kinase</fullName>
    </recommendedName>
</protein>
<comment type="caution">
    <text evidence="1">The sequence shown here is derived from an EMBL/GenBank/DDBJ whole genome shotgun (WGS) entry which is preliminary data.</text>
</comment>
<keyword evidence="2" id="KW-1185">Reference proteome</keyword>
<gene>
    <name evidence="1" type="ORF">HDA39_000960</name>
</gene>